<gene>
    <name evidence="9" type="ORF">H8S45_05845</name>
</gene>
<sequence>MSINPVAAASIIMLVLLFLKVPVFASVFAAAAAYFFLMPDLPQQIVVQRMLAGAESIPMLAIPFFVCAGTFMNYSGVTARVMQFCEVLTGRMTGGLAQVNVLLSTLMGGLSGSNLADAAMEAKMLVPEMEKRGFSKEFSSVVTACSAMITPLIPPGIAMIVYGSIANVSIGNLFIAGIGPGLLLCVTMMLLVSIISHKRNYKPLRTERMKASDFMRALKEAALPLCLPIIIIGGIRLGIFTPTEAGTVAIVYSLLLGVIYHELTMDSFIKGMKETIITTSGIMLIICAANAFAWVLTRERIPQMITELIVGLIDNKYIFLIAVNIFLLIVGMFIEGTAAMIVLVPLLAPIAAAYGIHEIQFAMTVIFNMAVGCITPPMGTLMFVTCGITKCKIKNFIIEARPFYVLLLVCLMLLTFVPIFSVGVLQLFGLA</sequence>
<feature type="transmembrane region" description="Helical" evidence="7">
    <location>
        <begin position="362"/>
        <end position="384"/>
    </location>
</feature>
<dbReference type="GO" id="GO:0005886">
    <property type="term" value="C:plasma membrane"/>
    <property type="evidence" value="ECO:0007669"/>
    <property type="project" value="UniProtKB-SubCell"/>
</dbReference>
<comment type="subcellular location">
    <subcellularLocation>
        <location evidence="1">Cell inner membrane</location>
        <topology evidence="1">Multi-pass membrane protein</topology>
    </subcellularLocation>
</comment>
<feature type="domain" description="TRAP C4-dicarboxylate transport system permease DctM subunit" evidence="8">
    <location>
        <begin position="11"/>
        <end position="418"/>
    </location>
</feature>
<comment type="caution">
    <text evidence="9">The sequence shown here is derived from an EMBL/GenBank/DDBJ whole genome shotgun (WGS) entry which is preliminary data.</text>
</comment>
<dbReference type="PANTHER" id="PTHR33362:SF4">
    <property type="entry name" value="2,3-DIKETO-L-GULONATE TRAP TRANSPORTER LARGE PERMEASE PROTEIN YIAN"/>
    <property type="match status" value="1"/>
</dbReference>
<dbReference type="InterPro" id="IPR010656">
    <property type="entry name" value="DctM"/>
</dbReference>
<dbReference type="Proteomes" id="UP000606499">
    <property type="component" value="Unassembled WGS sequence"/>
</dbReference>
<feature type="transmembrane region" description="Helical" evidence="7">
    <location>
        <begin position="404"/>
        <end position="428"/>
    </location>
</feature>
<evidence type="ECO:0000256" key="2">
    <source>
        <dbReference type="ARBA" id="ARBA00022475"/>
    </source>
</evidence>
<evidence type="ECO:0000256" key="6">
    <source>
        <dbReference type="ARBA" id="ARBA00023136"/>
    </source>
</evidence>
<reference evidence="9" key="1">
    <citation type="submission" date="2020-08" db="EMBL/GenBank/DDBJ databases">
        <title>Genome public.</title>
        <authorList>
            <person name="Liu C."/>
            <person name="Sun Q."/>
        </authorList>
    </citation>
    <scope>NUCLEOTIDE SEQUENCE</scope>
    <source>
        <strain evidence="9">NSJ-28</strain>
    </source>
</reference>
<keyword evidence="3" id="KW-0997">Cell inner membrane</keyword>
<feature type="transmembrane region" description="Helical" evidence="7">
    <location>
        <begin position="6"/>
        <end position="37"/>
    </location>
</feature>
<dbReference type="PIRSF" id="PIRSF006066">
    <property type="entry name" value="HI0050"/>
    <property type="match status" value="1"/>
</dbReference>
<evidence type="ECO:0000256" key="1">
    <source>
        <dbReference type="ARBA" id="ARBA00004429"/>
    </source>
</evidence>
<feature type="transmembrane region" description="Helical" evidence="7">
    <location>
        <begin position="57"/>
        <end position="77"/>
    </location>
</feature>
<dbReference type="Pfam" id="PF06808">
    <property type="entry name" value="DctM"/>
    <property type="match status" value="1"/>
</dbReference>
<keyword evidence="10" id="KW-1185">Reference proteome</keyword>
<dbReference type="AlphaFoldDB" id="A0A923RVJ0"/>
<organism evidence="9 10">
    <name type="scientific">Agathobaculum faecis</name>
    <dbReference type="NCBI Taxonomy" id="2763013"/>
    <lineage>
        <taxon>Bacteria</taxon>
        <taxon>Bacillati</taxon>
        <taxon>Bacillota</taxon>
        <taxon>Clostridia</taxon>
        <taxon>Eubacteriales</taxon>
        <taxon>Butyricicoccaceae</taxon>
        <taxon>Agathobaculum</taxon>
    </lineage>
</organism>
<evidence type="ECO:0000259" key="8">
    <source>
        <dbReference type="Pfam" id="PF06808"/>
    </source>
</evidence>
<keyword evidence="4 7" id="KW-0812">Transmembrane</keyword>
<evidence type="ECO:0000256" key="5">
    <source>
        <dbReference type="ARBA" id="ARBA00022989"/>
    </source>
</evidence>
<feature type="transmembrane region" description="Helical" evidence="7">
    <location>
        <begin position="275"/>
        <end position="297"/>
    </location>
</feature>
<dbReference type="EMBL" id="JACOPL010000004">
    <property type="protein sequence ID" value="MBC5724978.1"/>
    <property type="molecule type" value="Genomic_DNA"/>
</dbReference>
<dbReference type="InterPro" id="IPR004681">
    <property type="entry name" value="TRAP_DctM"/>
</dbReference>
<keyword evidence="5 7" id="KW-1133">Transmembrane helix</keyword>
<evidence type="ECO:0000256" key="4">
    <source>
        <dbReference type="ARBA" id="ARBA00022692"/>
    </source>
</evidence>
<evidence type="ECO:0000256" key="3">
    <source>
        <dbReference type="ARBA" id="ARBA00022519"/>
    </source>
</evidence>
<feature type="transmembrane region" description="Helical" evidence="7">
    <location>
        <begin position="317"/>
        <end position="334"/>
    </location>
</feature>
<keyword evidence="2" id="KW-1003">Cell membrane</keyword>
<feature type="transmembrane region" description="Helical" evidence="7">
    <location>
        <begin position="141"/>
        <end position="162"/>
    </location>
</feature>
<dbReference type="GO" id="GO:0022857">
    <property type="term" value="F:transmembrane transporter activity"/>
    <property type="evidence" value="ECO:0007669"/>
    <property type="project" value="TreeGrafter"/>
</dbReference>
<dbReference type="RefSeq" id="WP_054326143.1">
    <property type="nucleotide sequence ID" value="NZ_JACOPL010000004.1"/>
</dbReference>
<accession>A0A923RVJ0</accession>
<keyword evidence="6 7" id="KW-0472">Membrane</keyword>
<dbReference type="PANTHER" id="PTHR33362">
    <property type="entry name" value="SIALIC ACID TRAP TRANSPORTER PERMEASE PROTEIN SIAT-RELATED"/>
    <property type="match status" value="1"/>
</dbReference>
<dbReference type="NCBIfam" id="TIGR00786">
    <property type="entry name" value="dctM"/>
    <property type="match status" value="1"/>
</dbReference>
<proteinExistence type="predicted"/>
<evidence type="ECO:0000313" key="9">
    <source>
        <dbReference type="EMBL" id="MBC5724978.1"/>
    </source>
</evidence>
<evidence type="ECO:0000256" key="7">
    <source>
        <dbReference type="SAM" id="Phobius"/>
    </source>
</evidence>
<feature type="transmembrane region" description="Helical" evidence="7">
    <location>
        <begin position="245"/>
        <end position="263"/>
    </location>
</feature>
<evidence type="ECO:0000313" key="10">
    <source>
        <dbReference type="Proteomes" id="UP000606499"/>
    </source>
</evidence>
<protein>
    <submittedName>
        <fullName evidence="9">TRAP transporter large permease</fullName>
    </submittedName>
</protein>
<name>A0A923RVJ0_9FIRM</name>
<feature type="transmembrane region" description="Helical" evidence="7">
    <location>
        <begin position="174"/>
        <end position="196"/>
    </location>
</feature>